<dbReference type="InParanoid" id="A0A6I9QXW3"/>
<gene>
    <name evidence="2" type="primary">LOC105041778</name>
</gene>
<accession>A0A6I9QXW3</accession>
<dbReference type="Proteomes" id="UP000504607">
    <property type="component" value="Chromosome 3"/>
</dbReference>
<evidence type="ECO:0000313" key="1">
    <source>
        <dbReference type="Proteomes" id="UP000504607"/>
    </source>
</evidence>
<proteinExistence type="predicted"/>
<reference evidence="2" key="1">
    <citation type="submission" date="2025-08" db="UniProtKB">
        <authorList>
            <consortium name="RefSeq"/>
        </authorList>
    </citation>
    <scope>IDENTIFICATION</scope>
</reference>
<dbReference type="AlphaFoldDB" id="A0A6I9QXW3"/>
<evidence type="ECO:0000313" key="2">
    <source>
        <dbReference type="RefSeq" id="XP_010917109.1"/>
    </source>
</evidence>
<organism evidence="1 2">
    <name type="scientific">Elaeis guineensis var. tenera</name>
    <name type="common">Oil palm</name>
    <dbReference type="NCBI Taxonomy" id="51953"/>
    <lineage>
        <taxon>Eukaryota</taxon>
        <taxon>Viridiplantae</taxon>
        <taxon>Streptophyta</taxon>
        <taxon>Embryophyta</taxon>
        <taxon>Tracheophyta</taxon>
        <taxon>Spermatophyta</taxon>
        <taxon>Magnoliopsida</taxon>
        <taxon>Liliopsida</taxon>
        <taxon>Arecaceae</taxon>
        <taxon>Arecoideae</taxon>
        <taxon>Cocoseae</taxon>
        <taxon>Elaeidinae</taxon>
        <taxon>Elaeis</taxon>
    </lineage>
</organism>
<keyword evidence="1" id="KW-1185">Reference proteome</keyword>
<name>A0A6I9QXW3_ELAGV</name>
<dbReference type="KEGG" id="egu:105041778"/>
<protein>
    <submittedName>
        <fullName evidence="2">Uncharacterized protein LOC105041778</fullName>
    </submittedName>
</protein>
<dbReference type="PANTHER" id="PTHR35503">
    <property type="entry name" value="OSJNBA0006M15.15 PROTEIN"/>
    <property type="match status" value="1"/>
</dbReference>
<dbReference type="RefSeq" id="XP_010917109.1">
    <property type="nucleotide sequence ID" value="XM_010918807.3"/>
</dbReference>
<dbReference type="PANTHER" id="PTHR35503:SF3">
    <property type="entry name" value="OS07G0624150 PROTEIN"/>
    <property type="match status" value="1"/>
</dbReference>
<dbReference type="OrthoDB" id="687396at2759"/>
<sequence>MAESHDSLHYLQCKLSYIRLTNLGNVGLTRNLLIRCYISAGSGRRIQIDTNEIPSRDDLTWDCIASVECQGPSIQIQELLEKHSVVFELRRRKEMPVLGRSARSELLGRAEIAWREVWGSNDMSMERQISLDMTKCSPGAVKPPVLVVGMEVGVSKPVDNGRVGRRVEWKEGCGCGDCEWYMGEDEKSVSAIAGAVADDAC</sequence>
<dbReference type="GeneID" id="105041778"/>